<organism evidence="5 6">
    <name type="scientific">Musicola paradisiaca (strain Ech703)</name>
    <name type="common">Dickeya paradisiaca</name>
    <name type="synonym">Dickeya dadantii</name>
    <dbReference type="NCBI Taxonomy" id="579405"/>
    <lineage>
        <taxon>Bacteria</taxon>
        <taxon>Pseudomonadati</taxon>
        <taxon>Pseudomonadota</taxon>
        <taxon>Gammaproteobacteria</taxon>
        <taxon>Enterobacterales</taxon>
        <taxon>Pectobacteriaceae</taxon>
        <taxon>Musicola</taxon>
    </lineage>
</organism>
<dbReference type="SUPFAM" id="SSF56596">
    <property type="entry name" value="Replication terminator protein (Tus)"/>
    <property type="match status" value="1"/>
</dbReference>
<protein>
    <recommendedName>
        <fullName evidence="4">DNA replication terminus site-binding protein</fullName>
    </recommendedName>
</protein>
<dbReference type="EMBL" id="CP001654">
    <property type="protein sequence ID" value="ACS85690.1"/>
    <property type="molecule type" value="Genomic_DNA"/>
</dbReference>
<keyword evidence="2" id="KW-0235">DNA replication</keyword>
<sequence length="307" mass="35037">MAAYDLIERMTTHFRLMEMALKDMQQLFLSFHYLGGCIHPLPSVDKGCEHDPVNRIAVCRHTGETARDLGLQHFRRLFIHHYSERVSSKSAIRLPGVLCFAVKPQEIQAASDLIAKINRLKSELEQIITVESGLEPEQRFDFVHTHLRGLITLSAYRQVIMLTDPASVRFGWANKNIIKNLTREELLANLEKSVQSGRAVAPYSKEQRASLIAAEINEITALPASAILKIKRPVKVQPIARVWYPDEQKQVQYPCPSPLLVLCQEGMMPIIGELEDYDADNIRHRHKPQAKPLRLIIPRLHLYVDES</sequence>
<keyword evidence="6" id="KW-1185">Reference proteome</keyword>
<dbReference type="InterPro" id="IPR008865">
    <property type="entry name" value="DNA_replication_term_site-bd"/>
</dbReference>
<gene>
    <name evidence="5" type="ordered locus">Dd703_1900</name>
</gene>
<dbReference type="STRING" id="579405.Dd703_1900"/>
<dbReference type="eggNOG" id="ENOG502Z895">
    <property type="taxonomic scope" value="Bacteria"/>
</dbReference>
<dbReference type="GO" id="GO:0003677">
    <property type="term" value="F:DNA binding"/>
    <property type="evidence" value="ECO:0007669"/>
    <property type="project" value="UniProtKB-UniRule"/>
</dbReference>
<dbReference type="InterPro" id="IPR036381">
    <property type="entry name" value="Tus_dom1"/>
</dbReference>
<evidence type="ECO:0000256" key="1">
    <source>
        <dbReference type="ARBA" id="ARBA00022490"/>
    </source>
</evidence>
<dbReference type="HOGENOM" id="CLU_078181_0_0_6"/>
<dbReference type="SMR" id="C6C580"/>
<dbReference type="NCBIfam" id="TIGR02648">
    <property type="entry name" value="rep_term_tus"/>
    <property type="match status" value="1"/>
</dbReference>
<evidence type="ECO:0000313" key="5">
    <source>
        <dbReference type="EMBL" id="ACS85690.1"/>
    </source>
</evidence>
<dbReference type="Gene3D" id="3.50.14.10">
    <property type="entry name" value="Replication terminator Tus, domain 1 superfamily/Replication terminator Tus"/>
    <property type="match status" value="1"/>
</dbReference>
<reference evidence="5" key="1">
    <citation type="submission" date="2009-06" db="EMBL/GenBank/DDBJ databases">
        <title>Complete sequence of Dickeya dadantii Ech703.</title>
        <authorList>
            <consortium name="US DOE Joint Genome Institute"/>
            <person name="Lucas S."/>
            <person name="Copeland A."/>
            <person name="Lapidus A."/>
            <person name="Glavina del Rio T."/>
            <person name="Dalin E."/>
            <person name="Tice H."/>
            <person name="Bruce D."/>
            <person name="Goodwin L."/>
            <person name="Pitluck S."/>
            <person name="Chertkov O."/>
            <person name="Brettin T."/>
            <person name="Detter J.C."/>
            <person name="Han C."/>
            <person name="Larimer F."/>
            <person name="Land M."/>
            <person name="Hauser L."/>
            <person name="Kyrpides N."/>
            <person name="Mikhailova N."/>
            <person name="Balakrishnan V."/>
            <person name="Glasner J."/>
            <person name="Perna N.T."/>
        </authorList>
    </citation>
    <scope>NUCLEOTIDE SEQUENCE [LARGE SCALE GENOMIC DNA]</scope>
    <source>
        <strain evidence="5">Ech703</strain>
    </source>
</reference>
<dbReference type="KEGG" id="dda:Dd703_1900"/>
<dbReference type="GO" id="GO:0005737">
    <property type="term" value="C:cytoplasm"/>
    <property type="evidence" value="ECO:0007669"/>
    <property type="project" value="InterPro"/>
</dbReference>
<name>C6C580_MUSP7</name>
<evidence type="ECO:0000256" key="4">
    <source>
        <dbReference type="NCBIfam" id="TIGR02648"/>
    </source>
</evidence>
<dbReference type="Gene3D" id="3.30.54.10">
    <property type="match status" value="1"/>
</dbReference>
<dbReference type="Pfam" id="PF05472">
    <property type="entry name" value="Ter"/>
    <property type="match status" value="1"/>
</dbReference>
<keyword evidence="3" id="KW-0238">DNA-binding</keyword>
<dbReference type="RefSeq" id="WP_012765507.1">
    <property type="nucleotide sequence ID" value="NC_012880.1"/>
</dbReference>
<dbReference type="AlphaFoldDB" id="C6C580"/>
<dbReference type="GO" id="GO:0006274">
    <property type="term" value="P:DNA replication termination"/>
    <property type="evidence" value="ECO:0007669"/>
    <property type="project" value="UniProtKB-UniRule"/>
</dbReference>
<evidence type="ECO:0000313" key="6">
    <source>
        <dbReference type="Proteomes" id="UP000002734"/>
    </source>
</evidence>
<keyword evidence="1" id="KW-0963">Cytoplasm</keyword>
<proteinExistence type="predicted"/>
<dbReference type="Proteomes" id="UP000002734">
    <property type="component" value="Chromosome"/>
</dbReference>
<evidence type="ECO:0000256" key="3">
    <source>
        <dbReference type="ARBA" id="ARBA00023125"/>
    </source>
</evidence>
<accession>C6C580</accession>
<evidence type="ECO:0000256" key="2">
    <source>
        <dbReference type="ARBA" id="ARBA00022705"/>
    </source>
</evidence>
<dbReference type="InterPro" id="IPR036384">
    <property type="entry name" value="Tus_sf"/>
</dbReference>